<organism evidence="2 3">
    <name type="scientific">Rhizophagus clarus</name>
    <dbReference type="NCBI Taxonomy" id="94130"/>
    <lineage>
        <taxon>Eukaryota</taxon>
        <taxon>Fungi</taxon>
        <taxon>Fungi incertae sedis</taxon>
        <taxon>Mucoromycota</taxon>
        <taxon>Glomeromycotina</taxon>
        <taxon>Glomeromycetes</taxon>
        <taxon>Glomerales</taxon>
        <taxon>Glomeraceae</taxon>
        <taxon>Rhizophagus</taxon>
    </lineage>
</organism>
<proteinExistence type="predicted"/>
<gene>
    <name evidence="2" type="ORF">RclHR1_01400010</name>
</gene>
<feature type="region of interest" description="Disordered" evidence="1">
    <location>
        <begin position="230"/>
        <end position="250"/>
    </location>
</feature>
<dbReference type="EMBL" id="BEXD01000447">
    <property type="protein sequence ID" value="GBB87557.1"/>
    <property type="molecule type" value="Genomic_DNA"/>
</dbReference>
<reference evidence="2 3" key="1">
    <citation type="submission" date="2017-11" db="EMBL/GenBank/DDBJ databases">
        <title>The genome of Rhizophagus clarus HR1 reveals common genetic basis of auxotrophy among arbuscular mycorrhizal fungi.</title>
        <authorList>
            <person name="Kobayashi Y."/>
        </authorList>
    </citation>
    <scope>NUCLEOTIDE SEQUENCE [LARGE SCALE GENOMIC DNA]</scope>
    <source>
        <strain evidence="2 3">HR1</strain>
    </source>
</reference>
<comment type="caution">
    <text evidence="2">The sequence shown here is derived from an EMBL/GenBank/DDBJ whole genome shotgun (WGS) entry which is preliminary data.</text>
</comment>
<dbReference type="AlphaFoldDB" id="A0A2Z6QBJ2"/>
<sequence>MPAKISTVCYVHEFTEHLTQDFIVKEVTAVARLDNNDPTKVVYLKVKAFIPSDQNVPIYIEEFKKGDIVFLKGKFIACAGWYTVNATSIKIMENLDFDTMPSIGLDIIVVGITIKTVQNVDGKSVLDFYVEEYLGDWEPHDFRVEVRHNPNVRYLSNKTNSINQSMRSTKAIIMGTIIYEAPVVDEVIQEELSPGNHIINLEDIFLISTNRSSTNGQLLNVPWLNVQANSAAGSRTNRSPRGATPRTSSRGRITLAQINPPANHSAALEASPVPSMNTAASSRIQLNFYFIINNLS</sequence>
<keyword evidence="3" id="KW-1185">Reference proteome</keyword>
<name>A0A2Z6QBJ2_9GLOM</name>
<protein>
    <submittedName>
        <fullName evidence="2">Uncharacterized protein</fullName>
    </submittedName>
</protein>
<evidence type="ECO:0000256" key="1">
    <source>
        <dbReference type="SAM" id="MobiDB-lite"/>
    </source>
</evidence>
<evidence type="ECO:0000313" key="3">
    <source>
        <dbReference type="Proteomes" id="UP000247702"/>
    </source>
</evidence>
<accession>A0A2Z6QBJ2</accession>
<dbReference type="Proteomes" id="UP000247702">
    <property type="component" value="Unassembled WGS sequence"/>
</dbReference>
<evidence type="ECO:0000313" key="2">
    <source>
        <dbReference type="EMBL" id="GBB87557.1"/>
    </source>
</evidence>